<evidence type="ECO:0000313" key="8">
    <source>
        <dbReference type="EMBL" id="PST37765.1"/>
    </source>
</evidence>
<dbReference type="Pfam" id="PF17839">
    <property type="entry name" value="CNP_C_terminal"/>
    <property type="match status" value="1"/>
</dbReference>
<dbReference type="InterPro" id="IPR050884">
    <property type="entry name" value="CNP_phosphodiesterase-III"/>
</dbReference>
<dbReference type="Gene3D" id="1.10.246.180">
    <property type="match status" value="1"/>
</dbReference>
<protein>
    <submittedName>
        <fullName evidence="8">Serine/threonine protein phosphatase</fullName>
    </submittedName>
</protein>
<evidence type="ECO:0000256" key="3">
    <source>
        <dbReference type="ARBA" id="ARBA00023004"/>
    </source>
</evidence>
<evidence type="ECO:0000256" key="2">
    <source>
        <dbReference type="ARBA" id="ARBA00022801"/>
    </source>
</evidence>
<dbReference type="EMBL" id="PYLO01000002">
    <property type="protein sequence ID" value="PST37765.1"/>
    <property type="molecule type" value="Genomic_DNA"/>
</dbReference>
<dbReference type="Proteomes" id="UP000241048">
    <property type="component" value="Unassembled WGS sequence"/>
</dbReference>
<comment type="caution">
    <text evidence="8">The sequence shown here is derived from an EMBL/GenBank/DDBJ whole genome shotgun (WGS) entry which is preliminary data.</text>
</comment>
<keyword evidence="2" id="KW-0378">Hydrolase</keyword>
<feature type="domain" description="Calcineurin-like phosphoesterase" evidence="6">
    <location>
        <begin position="120"/>
        <end position="357"/>
    </location>
</feature>
<dbReference type="RefSeq" id="WP_107000808.1">
    <property type="nucleotide sequence ID" value="NZ_DBFCBK010000001.1"/>
</dbReference>
<dbReference type="PANTHER" id="PTHR42988">
    <property type="entry name" value="PHOSPHOHYDROLASE"/>
    <property type="match status" value="1"/>
</dbReference>
<evidence type="ECO:0000256" key="4">
    <source>
        <dbReference type="ARBA" id="ARBA00025742"/>
    </source>
</evidence>
<dbReference type="InterPro" id="IPR040869">
    <property type="entry name" value="CNP_C"/>
</dbReference>
<dbReference type="SUPFAM" id="SSF56300">
    <property type="entry name" value="Metallo-dependent phosphatases"/>
    <property type="match status" value="1"/>
</dbReference>
<feature type="compositionally biased region" description="Basic residues" evidence="5">
    <location>
        <begin position="92"/>
        <end position="106"/>
    </location>
</feature>
<reference evidence="8 9" key="1">
    <citation type="submission" date="2018-03" db="EMBL/GenBank/DDBJ databases">
        <title>Lachnoclostridium SNUG30386 gen.nov., sp.nov., isolated from human faeces.</title>
        <authorList>
            <person name="Seo B."/>
            <person name="Jeon K."/>
            <person name="Ko G."/>
        </authorList>
    </citation>
    <scope>NUCLEOTIDE SEQUENCE [LARGE SCALE GENOMIC DNA]</scope>
    <source>
        <strain evidence="8 9">SNUG30386</strain>
    </source>
</reference>
<dbReference type="Gene3D" id="3.60.21.10">
    <property type="match status" value="1"/>
</dbReference>
<evidence type="ECO:0000313" key="9">
    <source>
        <dbReference type="Proteomes" id="UP000241048"/>
    </source>
</evidence>
<feature type="region of interest" description="Disordered" evidence="5">
    <location>
        <begin position="36"/>
        <end position="112"/>
    </location>
</feature>
<dbReference type="InterPro" id="IPR004843">
    <property type="entry name" value="Calcineurin-like_PHP"/>
</dbReference>
<evidence type="ECO:0000259" key="6">
    <source>
        <dbReference type="Pfam" id="PF00149"/>
    </source>
</evidence>
<keyword evidence="1" id="KW-0479">Metal-binding</keyword>
<evidence type="ECO:0000256" key="5">
    <source>
        <dbReference type="SAM" id="MobiDB-lite"/>
    </source>
</evidence>
<dbReference type="Pfam" id="PF00149">
    <property type="entry name" value="Metallophos"/>
    <property type="match status" value="1"/>
</dbReference>
<gene>
    <name evidence="8" type="ORF">C7U56_07820</name>
</gene>
<feature type="compositionally biased region" description="Acidic residues" evidence="5">
    <location>
        <begin position="65"/>
        <end position="85"/>
    </location>
</feature>
<dbReference type="GO" id="GO:0046872">
    <property type="term" value="F:metal ion binding"/>
    <property type="evidence" value="ECO:0007669"/>
    <property type="project" value="UniProtKB-KW"/>
</dbReference>
<proteinExistence type="inferred from homology"/>
<dbReference type="PANTHER" id="PTHR42988:SF2">
    <property type="entry name" value="CYCLIC NUCLEOTIDE PHOSPHODIESTERASE CBUA0032-RELATED"/>
    <property type="match status" value="1"/>
</dbReference>
<dbReference type="GeneID" id="79839260"/>
<sequence>MKQLRQMSILVRGAQLLLLVLALFLVVWLVPDAGKKHASGTEASEAETDGGDVAENEKNRAAGNLEEDESSAGEVIQDDADENASDGETALKRRTSRKQLYKRKKEPQKAQEETVYMPPTIWLATDLHYQSPQMTDFQSAFDTYTMGNDGTIVPYLDEITEAFLEEVRTAHPSALVLSGDLSQNGEKANHEALAEKLERVQAAGIPVLVIPGNHDINHPWAATYFDDQVSPAEGTSSEEFYQIYHKFGYDQAVSRASDSLSYVYRLDEKYWLMMLDSCMCEPVHETGGKLSEETVAWMKTQLEEAKKQGVTVIPVSHHNLLDESTLYPEECTIENTKEVTALLEAYGVPVYLSGHLHLQRIKKHTSNLNTPGGYGIREIVTSPLPMAPCQYSILNWQTDGSLSYHTKKVDIAGWAQRYGEEDENLLNFDAYADQFLVDVISKQAFKALQSASKDIKEEMARLYADMNRDYCSGTKIDVAKIRKSEAYQYWIRYSGNDFWLARLQAILHDARTDNTVLELKAGVDFPLPGETIENPENAEKEETVGADAGSPAEEIQKKEESYGLRGNCIQTAE</sequence>
<dbReference type="GO" id="GO:0016787">
    <property type="term" value="F:hydrolase activity"/>
    <property type="evidence" value="ECO:0007669"/>
    <property type="project" value="UniProtKB-KW"/>
</dbReference>
<comment type="similarity">
    <text evidence="4">Belongs to the cyclic nucleotide phosphodiesterase class-III family.</text>
</comment>
<feature type="domain" description="Cyclic nucleotide phosphodiesterase C-terminal" evidence="7">
    <location>
        <begin position="410"/>
        <end position="513"/>
    </location>
</feature>
<feature type="region of interest" description="Disordered" evidence="5">
    <location>
        <begin position="528"/>
        <end position="561"/>
    </location>
</feature>
<name>A0A2T3FR57_9CLOT</name>
<feature type="compositionally biased region" description="Acidic residues" evidence="5">
    <location>
        <begin position="44"/>
        <end position="54"/>
    </location>
</feature>
<keyword evidence="3" id="KW-0408">Iron</keyword>
<evidence type="ECO:0000256" key="1">
    <source>
        <dbReference type="ARBA" id="ARBA00022723"/>
    </source>
</evidence>
<dbReference type="AlphaFoldDB" id="A0A2T3FR57"/>
<organism evidence="8 9">
    <name type="scientific">Clostridium fessum</name>
    <dbReference type="NCBI Taxonomy" id="2126740"/>
    <lineage>
        <taxon>Bacteria</taxon>
        <taxon>Bacillati</taxon>
        <taxon>Bacillota</taxon>
        <taxon>Clostridia</taxon>
        <taxon>Eubacteriales</taxon>
        <taxon>Clostridiaceae</taxon>
        <taxon>Clostridium</taxon>
    </lineage>
</organism>
<accession>A0A2T3FR57</accession>
<evidence type="ECO:0000259" key="7">
    <source>
        <dbReference type="Pfam" id="PF17839"/>
    </source>
</evidence>
<dbReference type="InterPro" id="IPR029052">
    <property type="entry name" value="Metallo-depent_PP-like"/>
</dbReference>
<keyword evidence="9" id="KW-1185">Reference proteome</keyword>